<comment type="caution">
    <text evidence="1">The sequence shown here is derived from an EMBL/GenBank/DDBJ whole genome shotgun (WGS) entry which is preliminary data.</text>
</comment>
<dbReference type="AlphaFoldDB" id="A0A6S7IJ06"/>
<gene>
    <name evidence="1" type="ORF">PACLA_8A080886</name>
</gene>
<evidence type="ECO:0000313" key="1">
    <source>
        <dbReference type="EMBL" id="CAB4019034.1"/>
    </source>
</evidence>
<sequence length="322" mass="36798">THRVISCTVHLLLKSFHHINEIVSAIHICLKVLHNLKLAILKLDNYTYNDVCIAHGGFQLTLSNRLAGKIHYLLTEIKSRSYNDYKDLNKTGIASILDRNNKTDIMRSKQYTNTFLNCFGSISQSARIQPIVYICVFPVWLFKILEDVMIQQDRSRYTTSTKQQHQASLLAHHNNYADILRTSDVMGKLNSLMDQGLALYLGYIKYRNRYRTFVAVSVDISSLSFQNSFSFHVSRTNIVDMTISQLAIDTSLINVVDITCIADISGDRMHASVGQSPSSHHANSNKPFEKYTLSIITCLAWKLRLSNRLQITLRFFKKVFIA</sequence>
<evidence type="ECO:0000313" key="2">
    <source>
        <dbReference type="Proteomes" id="UP001152795"/>
    </source>
</evidence>
<reference evidence="1" key="1">
    <citation type="submission" date="2020-04" db="EMBL/GenBank/DDBJ databases">
        <authorList>
            <person name="Alioto T."/>
            <person name="Alioto T."/>
            <person name="Gomez Garrido J."/>
        </authorList>
    </citation>
    <scope>NUCLEOTIDE SEQUENCE</scope>
    <source>
        <strain evidence="1">A484AB</strain>
    </source>
</reference>
<feature type="non-terminal residue" evidence="1">
    <location>
        <position position="322"/>
    </location>
</feature>
<protein>
    <submittedName>
        <fullName evidence="1">Uncharacterized protein</fullName>
    </submittedName>
</protein>
<feature type="non-terminal residue" evidence="1">
    <location>
        <position position="1"/>
    </location>
</feature>
<name>A0A6S7IJ06_PARCT</name>
<keyword evidence="2" id="KW-1185">Reference proteome</keyword>
<proteinExistence type="predicted"/>
<dbReference type="Proteomes" id="UP001152795">
    <property type="component" value="Unassembled WGS sequence"/>
</dbReference>
<accession>A0A6S7IJ06</accession>
<dbReference type="EMBL" id="CACRXK020010269">
    <property type="protein sequence ID" value="CAB4019034.1"/>
    <property type="molecule type" value="Genomic_DNA"/>
</dbReference>
<organism evidence="1 2">
    <name type="scientific">Paramuricea clavata</name>
    <name type="common">Red gorgonian</name>
    <name type="synonym">Violescent sea-whip</name>
    <dbReference type="NCBI Taxonomy" id="317549"/>
    <lineage>
        <taxon>Eukaryota</taxon>
        <taxon>Metazoa</taxon>
        <taxon>Cnidaria</taxon>
        <taxon>Anthozoa</taxon>
        <taxon>Octocorallia</taxon>
        <taxon>Malacalcyonacea</taxon>
        <taxon>Plexauridae</taxon>
        <taxon>Paramuricea</taxon>
    </lineage>
</organism>